<dbReference type="CDD" id="cd15831">
    <property type="entry name" value="BTAD"/>
    <property type="match status" value="1"/>
</dbReference>
<dbReference type="Pfam" id="PF00486">
    <property type="entry name" value="Trans_reg_C"/>
    <property type="match status" value="1"/>
</dbReference>
<dbReference type="Gene3D" id="1.10.10.10">
    <property type="entry name" value="Winged helix-like DNA-binding domain superfamily/Winged helix DNA-binding domain"/>
    <property type="match status" value="1"/>
</dbReference>
<dbReference type="Pfam" id="PF03704">
    <property type="entry name" value="BTAD"/>
    <property type="match status" value="1"/>
</dbReference>
<protein>
    <recommendedName>
        <fullName evidence="4">OmpR/PhoB-type domain-containing protein</fullName>
    </recommendedName>
</protein>
<dbReference type="EMBL" id="BAAAUV010000005">
    <property type="protein sequence ID" value="GAA3207881.1"/>
    <property type="molecule type" value="Genomic_DNA"/>
</dbReference>
<dbReference type="InterPro" id="IPR011990">
    <property type="entry name" value="TPR-like_helical_dom_sf"/>
</dbReference>
<proteinExistence type="inferred from homology"/>
<dbReference type="Gene3D" id="3.40.50.300">
    <property type="entry name" value="P-loop containing nucleotide triphosphate hydrolases"/>
    <property type="match status" value="1"/>
</dbReference>
<dbReference type="InterPro" id="IPR001867">
    <property type="entry name" value="OmpR/PhoB-type_DNA-bd"/>
</dbReference>
<dbReference type="SUPFAM" id="SSF52540">
    <property type="entry name" value="P-loop containing nucleoside triphosphate hydrolases"/>
    <property type="match status" value="1"/>
</dbReference>
<evidence type="ECO:0000259" key="4">
    <source>
        <dbReference type="PROSITE" id="PS51755"/>
    </source>
</evidence>
<dbReference type="SUPFAM" id="SSF46894">
    <property type="entry name" value="C-terminal effector domain of the bipartite response regulators"/>
    <property type="match status" value="1"/>
</dbReference>
<dbReference type="InterPro" id="IPR005158">
    <property type="entry name" value="BTAD"/>
</dbReference>
<dbReference type="SMART" id="SM00862">
    <property type="entry name" value="Trans_reg_C"/>
    <property type="match status" value="1"/>
</dbReference>
<dbReference type="InterPro" id="IPR036388">
    <property type="entry name" value="WH-like_DNA-bd_sf"/>
</dbReference>
<dbReference type="Pfam" id="PF25872">
    <property type="entry name" value="HTH_77"/>
    <property type="match status" value="1"/>
</dbReference>
<accession>A0ABP6Q7H3</accession>
<dbReference type="PANTHER" id="PTHR47691:SF3">
    <property type="entry name" value="HTH-TYPE TRANSCRIPTIONAL REGULATOR RV0890C-RELATED"/>
    <property type="match status" value="1"/>
</dbReference>
<dbReference type="Proteomes" id="UP001501237">
    <property type="component" value="Unassembled WGS sequence"/>
</dbReference>
<dbReference type="PANTHER" id="PTHR47691">
    <property type="entry name" value="REGULATOR-RELATED"/>
    <property type="match status" value="1"/>
</dbReference>
<evidence type="ECO:0000256" key="3">
    <source>
        <dbReference type="PROSITE-ProRule" id="PRU01091"/>
    </source>
</evidence>
<feature type="domain" description="OmpR/PhoB-type" evidence="4">
    <location>
        <begin position="1"/>
        <end position="105"/>
    </location>
</feature>
<reference evidence="6" key="1">
    <citation type="journal article" date="2019" name="Int. J. Syst. Evol. Microbiol.">
        <title>The Global Catalogue of Microorganisms (GCM) 10K type strain sequencing project: providing services to taxonomists for standard genome sequencing and annotation.</title>
        <authorList>
            <consortium name="The Broad Institute Genomics Platform"/>
            <consortium name="The Broad Institute Genome Sequencing Center for Infectious Disease"/>
            <person name="Wu L."/>
            <person name="Ma J."/>
        </authorList>
    </citation>
    <scope>NUCLEOTIDE SEQUENCE [LARGE SCALE GENOMIC DNA]</scope>
    <source>
        <strain evidence="6">JCM 9377</strain>
    </source>
</reference>
<evidence type="ECO:0000256" key="2">
    <source>
        <dbReference type="ARBA" id="ARBA00023125"/>
    </source>
</evidence>
<keyword evidence="2 3" id="KW-0238">DNA-binding</keyword>
<evidence type="ECO:0000256" key="1">
    <source>
        <dbReference type="ARBA" id="ARBA00005820"/>
    </source>
</evidence>
<feature type="DNA-binding region" description="OmpR/PhoB-type" evidence="3">
    <location>
        <begin position="1"/>
        <end position="105"/>
    </location>
</feature>
<gene>
    <name evidence="5" type="ORF">GCM10010468_24470</name>
</gene>
<organism evidence="5 6">
    <name type="scientific">Actinocorallia longicatena</name>
    <dbReference type="NCBI Taxonomy" id="111803"/>
    <lineage>
        <taxon>Bacteria</taxon>
        <taxon>Bacillati</taxon>
        <taxon>Actinomycetota</taxon>
        <taxon>Actinomycetes</taxon>
        <taxon>Streptosporangiales</taxon>
        <taxon>Thermomonosporaceae</taxon>
        <taxon>Actinocorallia</taxon>
    </lineage>
</organism>
<keyword evidence="6" id="KW-1185">Reference proteome</keyword>
<comment type="similarity">
    <text evidence="1">Belongs to the AfsR/DnrI/RedD regulatory family.</text>
</comment>
<dbReference type="InterPro" id="IPR016032">
    <property type="entry name" value="Sig_transdc_resp-reg_C-effctor"/>
</dbReference>
<dbReference type="Gene3D" id="1.25.40.10">
    <property type="entry name" value="Tetratricopeptide repeat domain"/>
    <property type="match status" value="2"/>
</dbReference>
<evidence type="ECO:0000313" key="6">
    <source>
        <dbReference type="Proteomes" id="UP001501237"/>
    </source>
</evidence>
<dbReference type="SUPFAM" id="SSF48452">
    <property type="entry name" value="TPR-like"/>
    <property type="match status" value="2"/>
</dbReference>
<sequence length="959" mass="101838">MGVAGMYGVEFGVLGRFRVLAGGREGDLGPPQQRALLAVLVLRAGEIVSADALASAIWGDRAPATAANIVQGYVAGLRGALEPERERGAAPRLLLTRPPGYLLDIVPEQVDAVRFERAVEAARRLEAPGERARALRAALGLWRGEALADLEGWEFARGTRVRLAGLRRTVLDERIEADLALGLHAELVPELEALAAAEPLRERTHGHLMAALYGAGRQADALAAFDRARRSLADELGLDPGPELRSLETAILRQELPRPVRERAAAGALPIPSTDLIGRDGALAEISGLLDDHRLVTLTGTGGVGKTRLALAAARDRDGAVWVDLAELSDPSQVEQAVRASLGLEPGAALSDLLRDAPRTLLVLDNCEHLVDACADLVAGLLRDCAQVRVLATSREALDFAGESAWAVPPLAGPDAATLFRRRAAGGAHEAAGDDAICRRLDGLPLAIELAAARTRVLSAAEIAARLDDRFAVLGRGGRDVSQRHRTLTAVMEWSHALLTDAERDYFARLSVFRGGFGVAAAEALADPPGDGLDLLGRLVDKSLLVRGTGALGRSRFRMLETLRRFGEDRLAEQGGVKSAWQRHAGFYAAFAGELAPLVPAARVESLDLLGEEFGNLRAALLWALENGEAHHAAEIVGNCWPLWVARGIIDEALELVERTLETCEGGSPGLLAPLLYAKASVSGMRGDLAKAGEAALACVEAARAAGLRIVEARATTCLSLVAWTRGDSASAKSLALDCLPLLREVRDHAHVALLLSHLGRLAETAEDADRYFAEAESQVRQVGVTHLVGFVLGLRADRARRSGDHDTALALSEQALAAYHADAALPRPGRVVNALVHTVGIAGWLGADPLQAISAQFQVVSAVPEPRHSPITCIETLADVAVAQQRLALAVVLLGAADGQRELRAEPVPDSERARHAARIAACRAALGAEFDTFWSTGRTLKEDDLRDQVRVLGVTPD</sequence>
<dbReference type="PROSITE" id="PS51755">
    <property type="entry name" value="OMPR_PHOB"/>
    <property type="match status" value="1"/>
</dbReference>
<name>A0ABP6Q7H3_9ACTN</name>
<dbReference type="InterPro" id="IPR027417">
    <property type="entry name" value="P-loop_NTPase"/>
</dbReference>
<dbReference type="RefSeq" id="WP_344826386.1">
    <property type="nucleotide sequence ID" value="NZ_BAAAUV010000005.1"/>
</dbReference>
<dbReference type="InterPro" id="IPR058852">
    <property type="entry name" value="HTH_77"/>
</dbReference>
<dbReference type="SMART" id="SM01043">
    <property type="entry name" value="BTAD"/>
    <property type="match status" value="1"/>
</dbReference>
<evidence type="ECO:0000313" key="5">
    <source>
        <dbReference type="EMBL" id="GAA3207881.1"/>
    </source>
</evidence>
<comment type="caution">
    <text evidence="5">The sequence shown here is derived from an EMBL/GenBank/DDBJ whole genome shotgun (WGS) entry which is preliminary data.</text>
</comment>